<name>A0A1T5J642_9GAMM</name>
<evidence type="ECO:0000313" key="4">
    <source>
        <dbReference type="Proteomes" id="UP000190341"/>
    </source>
</evidence>
<gene>
    <name evidence="3" type="ORF">SAMN06296058_0545</name>
</gene>
<dbReference type="Pfam" id="PF00378">
    <property type="entry name" value="ECH_1"/>
    <property type="match status" value="1"/>
</dbReference>
<comment type="similarity">
    <text evidence="1 2">Belongs to the enoyl-CoA hydratase/isomerase family.</text>
</comment>
<dbReference type="InterPro" id="IPR018376">
    <property type="entry name" value="Enoyl-CoA_hyd/isom_CS"/>
</dbReference>
<dbReference type="SUPFAM" id="SSF52096">
    <property type="entry name" value="ClpP/crotonase"/>
    <property type="match status" value="1"/>
</dbReference>
<dbReference type="PROSITE" id="PS00166">
    <property type="entry name" value="ENOYL_COA_HYDRATASE"/>
    <property type="match status" value="1"/>
</dbReference>
<dbReference type="OrthoDB" id="8640486at2"/>
<dbReference type="AlphaFoldDB" id="A0A1T5J642"/>
<organism evidence="3 4">
    <name type="scientific">Pseudoxanthomonas indica</name>
    <dbReference type="NCBI Taxonomy" id="428993"/>
    <lineage>
        <taxon>Bacteria</taxon>
        <taxon>Pseudomonadati</taxon>
        <taxon>Pseudomonadota</taxon>
        <taxon>Gammaproteobacteria</taxon>
        <taxon>Lysobacterales</taxon>
        <taxon>Lysobacteraceae</taxon>
        <taxon>Pseudoxanthomonas</taxon>
    </lineage>
</organism>
<accession>A0A1T5J642</accession>
<dbReference type="STRING" id="428993.SAMN06296058_0545"/>
<dbReference type="Gene3D" id="3.90.226.10">
    <property type="entry name" value="2-enoyl-CoA Hydratase, Chain A, domain 1"/>
    <property type="match status" value="1"/>
</dbReference>
<keyword evidence="4" id="KW-1185">Reference proteome</keyword>
<evidence type="ECO:0000256" key="1">
    <source>
        <dbReference type="ARBA" id="ARBA00005254"/>
    </source>
</evidence>
<reference evidence="3 4" key="1">
    <citation type="submission" date="2017-02" db="EMBL/GenBank/DDBJ databases">
        <authorList>
            <person name="Peterson S.W."/>
        </authorList>
    </citation>
    <scope>NUCLEOTIDE SEQUENCE [LARGE SCALE GENOMIC DNA]</scope>
    <source>
        <strain evidence="3 4">P15</strain>
    </source>
</reference>
<dbReference type="Proteomes" id="UP000190341">
    <property type="component" value="Unassembled WGS sequence"/>
</dbReference>
<evidence type="ECO:0000256" key="2">
    <source>
        <dbReference type="RuleBase" id="RU003707"/>
    </source>
</evidence>
<dbReference type="CDD" id="cd06558">
    <property type="entry name" value="crotonase-like"/>
    <property type="match status" value="1"/>
</dbReference>
<sequence>MSTLIETVDHGDVREIRLARPPVNALNTELCRALIHTVDTAIAHGVRGLVLAGNPRIFSAGMDVPYLMSLGENRHALMDAWQSFFGAARALADSRIPVVAAISGHAPAGGCVLALCCDYRVMARSVDPARPFAIGLNETQVGLVAPEGIQRLMRRLVGPHRAERLLVVGEMVSAERALELGLVDELVEQDQVGERAVAWLRGLLRLPHHPMLQTRAIARQDVVEAMSPEFIQLDRFIDAWDAPDTQAALKSLVEKLKK</sequence>
<protein>
    <submittedName>
        <fullName evidence="3">Enoyl-CoA hydratase/carnithine racemase</fullName>
    </submittedName>
</protein>
<proteinExistence type="inferred from homology"/>
<evidence type="ECO:0000313" key="3">
    <source>
        <dbReference type="EMBL" id="SKC46752.1"/>
    </source>
</evidence>
<dbReference type="PANTHER" id="PTHR11941">
    <property type="entry name" value="ENOYL-COA HYDRATASE-RELATED"/>
    <property type="match status" value="1"/>
</dbReference>
<dbReference type="InterPro" id="IPR001753">
    <property type="entry name" value="Enoyl-CoA_hydra/iso"/>
</dbReference>
<dbReference type="EMBL" id="FUZV01000001">
    <property type="protein sequence ID" value="SKC46752.1"/>
    <property type="molecule type" value="Genomic_DNA"/>
</dbReference>
<dbReference type="InterPro" id="IPR029045">
    <property type="entry name" value="ClpP/crotonase-like_dom_sf"/>
</dbReference>
<dbReference type="GO" id="GO:0006635">
    <property type="term" value="P:fatty acid beta-oxidation"/>
    <property type="evidence" value="ECO:0007669"/>
    <property type="project" value="TreeGrafter"/>
</dbReference>
<dbReference type="GO" id="GO:0003824">
    <property type="term" value="F:catalytic activity"/>
    <property type="evidence" value="ECO:0007669"/>
    <property type="project" value="InterPro"/>
</dbReference>
<dbReference type="PANTHER" id="PTHR11941:SF54">
    <property type="entry name" value="ENOYL-COA HYDRATASE, MITOCHONDRIAL"/>
    <property type="match status" value="1"/>
</dbReference>
<dbReference type="RefSeq" id="WP_079722934.1">
    <property type="nucleotide sequence ID" value="NZ_BMCL01000003.1"/>
</dbReference>